<dbReference type="Proteomes" id="UP000203346">
    <property type="component" value="Genome"/>
</dbReference>
<proteinExistence type="predicted"/>
<evidence type="ECO:0000259" key="1">
    <source>
        <dbReference type="Pfam" id="PF09593"/>
    </source>
</evidence>
<dbReference type="InterPro" id="IPR018583">
    <property type="entry name" value="CLCuD_DNA-betaC1"/>
</dbReference>
<organism evidence="2 3">
    <name type="scientific">Hedyotis yellow mosaic betasatellite</name>
    <dbReference type="NCBI Taxonomy" id="1428189"/>
    <lineage>
        <taxon>Viruses</taxon>
        <taxon>Viruses incertae sedis</taxon>
        <taxon>Tolecusatellitidae</taxon>
        <taxon>Betasatellite</taxon>
        <taxon>Betasatellite hedyotis</taxon>
    </lineage>
</organism>
<evidence type="ECO:0000313" key="3">
    <source>
        <dbReference type="Proteomes" id="UP000203346"/>
    </source>
</evidence>
<feature type="domain" description="Cotton leaf-curl disease DNA-betaC1" evidence="1">
    <location>
        <begin position="2"/>
        <end position="118"/>
    </location>
</feature>
<name>V5RDY2_9VIRU</name>
<sequence>MTIKYKNNYGLSFIINVLLRSEREVSVEIDLFSTKTPFLHKQKYRIPYGHQGIIPPFDFNNLEEGIRDLLDLMYQESPPQEFKHEDMVEAIDILMMTEARVIDISLDEKFTISSSSTV</sequence>
<dbReference type="KEGG" id="vg:17829509"/>
<dbReference type="OrthoDB" id="17520at10239"/>
<dbReference type="RefSeq" id="YP_008877633.1">
    <property type="nucleotide sequence ID" value="NC_023015.1"/>
</dbReference>
<keyword evidence="3" id="KW-1185">Reference proteome</keyword>
<reference evidence="2 3" key="1">
    <citation type="journal article" date="2014" name="Virus Genes">
        <title>Isolation and molecular characterization of a distinct begomovirus and its associated betasatellite infecting Hedyotis uncinella (Hook. et Arn.) in Vietnam.</title>
        <authorList>
            <person name="Du Z."/>
            <person name="Chen M."/>
            <person name="Wang Z."/>
            <person name="Liu Y."/>
            <person name="Zhang S."/>
            <person name="He Z."/>
        </authorList>
    </citation>
    <scope>NUCLEOTIDE SEQUENCE [LARGE SCALE GENOMIC DNA]</scope>
    <source>
        <strain evidence="2">VN1</strain>
    </source>
</reference>
<dbReference type="GeneID" id="17829509"/>
<evidence type="ECO:0000313" key="2">
    <source>
        <dbReference type="EMBL" id="AHB33494.1"/>
    </source>
</evidence>
<dbReference type="EMBL" id="KF641186">
    <property type="protein sequence ID" value="AHB33494.1"/>
    <property type="molecule type" value="Genomic_DNA"/>
</dbReference>
<protein>
    <submittedName>
        <fullName evidence="2">Beta C1</fullName>
    </submittedName>
</protein>
<dbReference type="Pfam" id="PF09593">
    <property type="entry name" value="Pathogen_betaC1"/>
    <property type="match status" value="1"/>
</dbReference>
<accession>V5RDY2</accession>